<dbReference type="InterPro" id="IPR004304">
    <property type="entry name" value="FmdA_AmdA"/>
</dbReference>
<dbReference type="GO" id="GO:0016811">
    <property type="term" value="F:hydrolase activity, acting on carbon-nitrogen (but not peptide) bonds, in linear amides"/>
    <property type="evidence" value="ECO:0007669"/>
    <property type="project" value="InterPro"/>
</dbReference>
<evidence type="ECO:0000313" key="2">
    <source>
        <dbReference type="EMBL" id="THC98914.1"/>
    </source>
</evidence>
<comment type="caution">
    <text evidence="2">The sequence shown here is derived from an EMBL/GenBank/DDBJ whole genome shotgun (WGS) entry which is preliminary data.</text>
</comment>
<dbReference type="Gene3D" id="3.10.28.20">
    <property type="entry name" value="Acetamidase/Formamidase-like domains"/>
    <property type="match status" value="1"/>
</dbReference>
<protein>
    <recommendedName>
        <fullName evidence="5">Formamidase</fullName>
    </recommendedName>
</protein>
<dbReference type="AlphaFoldDB" id="A0A4V3UQF9"/>
<organism evidence="2 3">
    <name type="scientific">Aspergillus tanneri</name>
    <dbReference type="NCBI Taxonomy" id="1220188"/>
    <lineage>
        <taxon>Eukaryota</taxon>
        <taxon>Fungi</taxon>
        <taxon>Dikarya</taxon>
        <taxon>Ascomycota</taxon>
        <taxon>Pezizomycotina</taxon>
        <taxon>Eurotiomycetes</taxon>
        <taxon>Eurotiomycetidae</taxon>
        <taxon>Eurotiales</taxon>
        <taxon>Aspergillaceae</taxon>
        <taxon>Aspergillus</taxon>
        <taxon>Aspergillus subgen. Circumdati</taxon>
    </lineage>
</organism>
<dbReference type="EMBL" id="SOSA01000031">
    <property type="protein sequence ID" value="THC98914.1"/>
    <property type="molecule type" value="Genomic_DNA"/>
</dbReference>
<reference evidence="2 3" key="1">
    <citation type="submission" date="2019-03" db="EMBL/GenBank/DDBJ databases">
        <title>The genome sequence of a newly discovered highly antifungal drug resistant Aspergillus species, Aspergillus tanneri NIH 1004.</title>
        <authorList>
            <person name="Mounaud S."/>
            <person name="Singh I."/>
            <person name="Joardar V."/>
            <person name="Pakala S."/>
            <person name="Pakala S."/>
            <person name="Venepally P."/>
            <person name="Hoover J."/>
            <person name="Nierman W."/>
            <person name="Chung J."/>
            <person name="Losada L."/>
        </authorList>
    </citation>
    <scope>NUCLEOTIDE SEQUENCE [LARGE SCALE GENOMIC DNA]</scope>
    <source>
        <strain evidence="2 3">NIH1004</strain>
    </source>
</reference>
<evidence type="ECO:0000313" key="1">
    <source>
        <dbReference type="EMBL" id="KAA8647380.1"/>
    </source>
</evidence>
<evidence type="ECO:0008006" key="5">
    <source>
        <dbReference type="Google" id="ProtNLM"/>
    </source>
</evidence>
<dbReference type="PANTHER" id="PTHR31891:SF1">
    <property type="entry name" value="FORMAMIDASE C869.04-RELATED"/>
    <property type="match status" value="1"/>
</dbReference>
<dbReference type="Proteomes" id="UP000324241">
    <property type="component" value="Unassembled WGS sequence"/>
</dbReference>
<keyword evidence="3" id="KW-1185">Reference proteome</keyword>
<evidence type="ECO:0000313" key="3">
    <source>
        <dbReference type="Proteomes" id="UP000308092"/>
    </source>
</evidence>
<dbReference type="Pfam" id="PF03069">
    <property type="entry name" value="FmdA_AmdA"/>
    <property type="match status" value="2"/>
</dbReference>
<dbReference type="EMBL" id="QUQM01000004">
    <property type="protein sequence ID" value="KAA8647380.1"/>
    <property type="molecule type" value="Genomic_DNA"/>
</dbReference>
<dbReference type="Proteomes" id="UP000308092">
    <property type="component" value="Unassembled WGS sequence"/>
</dbReference>
<dbReference type="RefSeq" id="XP_033426741.1">
    <property type="nucleotide sequence ID" value="XM_033570709.1"/>
</dbReference>
<gene>
    <name evidence="1" type="ORF">ATNIH1004_006073</name>
    <name evidence="2" type="ORF">EYZ11_001627</name>
</gene>
<dbReference type="PANTHER" id="PTHR31891">
    <property type="entry name" value="FORMAMIDASE C869.04-RELATED"/>
    <property type="match status" value="1"/>
</dbReference>
<evidence type="ECO:0000313" key="4">
    <source>
        <dbReference type="Proteomes" id="UP000324241"/>
    </source>
</evidence>
<reference evidence="1 4" key="2">
    <citation type="submission" date="2019-08" db="EMBL/GenBank/DDBJ databases">
        <title>The genome sequence of a newly discovered highly antifungal drug resistant Aspergillus species, Aspergillus tanneri NIH 1004.</title>
        <authorList>
            <person name="Mounaud S."/>
            <person name="Singh I."/>
            <person name="Joardar V."/>
            <person name="Pakala S."/>
            <person name="Pakala S."/>
            <person name="Venepally P."/>
            <person name="Chung J.K."/>
            <person name="Losada L."/>
            <person name="Nierman W.C."/>
        </authorList>
    </citation>
    <scope>NUCLEOTIDE SEQUENCE [LARGE SCALE GENOMIC DNA]</scope>
    <source>
        <strain evidence="1 4">NIH1004</strain>
    </source>
</reference>
<dbReference type="Gene3D" id="2.60.120.580">
    <property type="entry name" value="Acetamidase/Formamidase-like domains"/>
    <property type="match status" value="2"/>
</dbReference>
<name>A0A4V3UQF9_9EURO</name>
<dbReference type="GeneID" id="54328775"/>
<proteinExistence type="predicted"/>
<dbReference type="OrthoDB" id="3335528at2759"/>
<dbReference type="VEuPathDB" id="FungiDB:EYZ11_001627"/>
<accession>A0A4V3UQF9</accession>
<dbReference type="STRING" id="1220188.A0A4V3UQF9"/>
<sequence>MCIHINQTQTHLRWSKNIPPIQTISSGETVTFDAIDSSNGQITATSDNTALERFDLSLANPVLGPVYIHDAQPGDVLKVEILGLEPASWGWSAVIPNFGLLADEFPQPALRIWGLNPRTQSAVFRGTNPNPARDADADTDTGQNRFRIPLRPFLGCMGVAPPDDRDLSTIPPTHAGGNLDCRDLTVGSIVYFPVMTEGALFSCGDGHAAQGDGEVCGTAIETPLKATLRFHVCKSQPWVVTPQYESPSVTGLHVLDGSRRYATTGVASSLEVASKQAVRNLIQWLVDTKGMTRVDAYILASVAGDLKITEAVNMPNYVVSMSIPLGIFD</sequence>
<dbReference type="SUPFAM" id="SSF141130">
    <property type="entry name" value="Acetamidase/Formamidase-like"/>
    <property type="match status" value="1"/>
</dbReference>